<dbReference type="Proteomes" id="UP000822369">
    <property type="component" value="Chromosome 5"/>
</dbReference>
<reference evidence="12" key="5">
    <citation type="submission" date="2025-05" db="UniProtKB">
        <authorList>
            <consortium name="Ensembl"/>
        </authorList>
    </citation>
    <scope>IDENTIFICATION</scope>
</reference>
<dbReference type="GO" id="GO:0005886">
    <property type="term" value="C:plasma membrane"/>
    <property type="evidence" value="ECO:0007669"/>
    <property type="project" value="UniProtKB-SubCell"/>
</dbReference>
<evidence type="ECO:0000313" key="11">
    <source>
        <dbReference type="EMBL" id="SBP57895.1"/>
    </source>
</evidence>
<dbReference type="Ensembl" id="ENSNFUT00015024764.1">
    <property type="protein sequence ID" value="ENSNFUP00015023677.1"/>
    <property type="gene ID" value="ENSNFUG00015011464.1"/>
</dbReference>
<feature type="transmembrane region" description="Helical" evidence="8">
    <location>
        <begin position="83"/>
        <end position="106"/>
    </location>
</feature>
<dbReference type="OMA" id="MPQWKIS"/>
<accession>A0A1A8AUH9</accession>
<reference evidence="12" key="1">
    <citation type="submission" date="2014-08" db="EMBL/GenBank/DDBJ databases">
        <authorList>
            <person name="Senf B."/>
            <person name="Petzold A."/>
            <person name="Downie B.R."/>
            <person name="Koch P."/>
            <person name="Platzer M."/>
        </authorList>
    </citation>
    <scope>NUCLEOTIDE SEQUENCE [LARGE SCALE GENOMIC DNA]</scope>
    <source>
        <strain evidence="12">GRZ</strain>
    </source>
</reference>
<dbReference type="GO" id="GO:0005923">
    <property type="term" value="C:bicellular tight junction"/>
    <property type="evidence" value="ECO:0007669"/>
    <property type="project" value="UniProtKB-SubCell"/>
</dbReference>
<evidence type="ECO:0000256" key="8">
    <source>
        <dbReference type="RuleBase" id="RU060637"/>
    </source>
</evidence>
<keyword evidence="13" id="KW-1185">Reference proteome</keyword>
<reference evidence="11" key="3">
    <citation type="submission" date="2016-06" db="EMBL/GenBank/DDBJ databases">
        <title>The genome of a short-lived fish provides insights into sex chromosome evolution and the genetic control of aging.</title>
        <authorList>
            <person name="Reichwald K."/>
            <person name="Felder M."/>
            <person name="Petzold A."/>
            <person name="Koch P."/>
            <person name="Groth M."/>
            <person name="Platzer M."/>
        </authorList>
    </citation>
    <scope>NUCLEOTIDE SEQUENCE</scope>
    <source>
        <tissue evidence="11">Brain</tissue>
    </source>
</reference>
<dbReference type="Bgee" id="ENSNFUG00015011464">
    <property type="expression patterns" value="Expressed in caudal fin and 2 other cell types or tissues"/>
</dbReference>
<evidence type="ECO:0000256" key="5">
    <source>
        <dbReference type="ARBA" id="ARBA00022949"/>
    </source>
</evidence>
<protein>
    <recommendedName>
        <fullName evidence="8">Claudin</fullName>
    </recommendedName>
</protein>
<dbReference type="OrthoDB" id="10025519at2759"/>
<dbReference type="Proteomes" id="UP000694548">
    <property type="component" value="Chromosome sgr09"/>
</dbReference>
<dbReference type="GeneID" id="107384491"/>
<evidence type="ECO:0000313" key="13">
    <source>
        <dbReference type="Proteomes" id="UP000694548"/>
    </source>
</evidence>
<feature type="transmembrane region" description="Helical" evidence="8">
    <location>
        <begin position="118"/>
        <end position="141"/>
    </location>
</feature>
<evidence type="ECO:0000256" key="3">
    <source>
        <dbReference type="ARBA" id="ARBA00022475"/>
    </source>
</evidence>
<dbReference type="RefSeq" id="XP_015813251.1">
    <property type="nucleotide sequence ID" value="XM_015957765.3"/>
</dbReference>
<evidence type="ECO:0000256" key="1">
    <source>
        <dbReference type="ARBA" id="ARBA00008295"/>
    </source>
</evidence>
<dbReference type="AlphaFoldDB" id="A0A1A8AUH9"/>
<keyword evidence="5 8" id="KW-0965">Cell junction</keyword>
<dbReference type="EMBL" id="HADY01019410">
    <property type="protein sequence ID" value="SBP57895.1"/>
    <property type="molecule type" value="Transcribed_RNA"/>
</dbReference>
<keyword evidence="7 8" id="KW-0472">Membrane</keyword>
<evidence type="ECO:0000313" key="10">
    <source>
        <dbReference type="EMBL" id="KAF7223201.1"/>
    </source>
</evidence>
<dbReference type="GeneTree" id="ENSGT00940000155387"/>
<dbReference type="InterPro" id="IPR004031">
    <property type="entry name" value="PMP22/EMP/MP20/Claudin"/>
</dbReference>
<evidence type="ECO:0000256" key="4">
    <source>
        <dbReference type="ARBA" id="ARBA00022692"/>
    </source>
</evidence>
<dbReference type="PANTHER" id="PTHR12002">
    <property type="entry name" value="CLAUDIN"/>
    <property type="match status" value="1"/>
</dbReference>
<comment type="caution">
    <text evidence="8">Lacks conserved residue(s) required for the propagation of feature annotation.</text>
</comment>
<evidence type="ECO:0000256" key="9">
    <source>
        <dbReference type="SAM" id="MobiDB-lite"/>
    </source>
</evidence>
<dbReference type="KEGG" id="nfu:107384491"/>
<sequence>MANAGVQLLGFTLAFLGFIGAIASTVMVEWKASSYAGENLITAQALYEGLWKSCVYQSTGQMQCKVFDSLLQLPGMVQGARGLMLSSILLSLLSLLVAMVGMKCTTCMEEQPQLKGKVAMAGGIVFVIAGVLSLAGTSWYGNRIAQDFYNPFTPTNSRYEFGSALYVGWGASFLSIIGGAFLCCHCSSQTSRKSPKYPSSNAAAGGRGYV</sequence>
<dbReference type="FunFam" id="1.20.140.150:FF:000001">
    <property type="entry name" value="Claudin"/>
    <property type="match status" value="1"/>
</dbReference>
<keyword evidence="4 8" id="KW-0812">Transmembrane</keyword>
<reference evidence="10" key="4">
    <citation type="submission" date="2020-03" db="EMBL/GenBank/DDBJ databases">
        <title>Intra-Species Differences in Population Size shape Life History and Genome Evolution.</title>
        <authorList>
            <person name="Willemsen D."/>
            <person name="Cui R."/>
            <person name="Valenzano D.R."/>
        </authorList>
    </citation>
    <scope>NUCLEOTIDE SEQUENCE</scope>
    <source>
        <strain evidence="10">GRZ</strain>
        <tissue evidence="10">Whole</tissue>
    </source>
</reference>
<dbReference type="Pfam" id="PF00822">
    <property type="entry name" value="PMP22_Claudin"/>
    <property type="match status" value="1"/>
</dbReference>
<dbReference type="PRINTS" id="PR01385">
    <property type="entry name" value="CLAUDIN14"/>
</dbReference>
<dbReference type="InterPro" id="IPR017974">
    <property type="entry name" value="Claudin_CS"/>
</dbReference>
<comment type="subcellular location">
    <subcellularLocation>
        <location evidence="8">Cell junction</location>
        <location evidence="8">Tight junction</location>
    </subcellularLocation>
    <subcellularLocation>
        <location evidence="8">Cell membrane</location>
        <topology evidence="8">Multi-pass membrane protein</topology>
    </subcellularLocation>
</comment>
<feature type="compositionally biased region" description="Polar residues" evidence="9">
    <location>
        <begin position="188"/>
        <end position="202"/>
    </location>
</feature>
<comment type="function">
    <text evidence="8">Claudins function as major constituents of the tight junction complexes that regulate the permeability of epithelia.</text>
</comment>
<evidence type="ECO:0000313" key="12">
    <source>
        <dbReference type="Ensembl" id="ENSNFUP00015023677.1"/>
    </source>
</evidence>
<feature type="transmembrane region" description="Helical" evidence="8">
    <location>
        <begin position="161"/>
        <end position="184"/>
    </location>
</feature>
<keyword evidence="6 8" id="KW-1133">Transmembrane helix</keyword>
<evidence type="ECO:0000256" key="2">
    <source>
        <dbReference type="ARBA" id="ARBA00022427"/>
    </source>
</evidence>
<feature type="region of interest" description="Disordered" evidence="9">
    <location>
        <begin position="188"/>
        <end position="210"/>
    </location>
</feature>
<dbReference type="PROSITE" id="PS01346">
    <property type="entry name" value="CLAUDIN"/>
    <property type="match status" value="1"/>
</dbReference>
<dbReference type="PRINTS" id="PR01077">
    <property type="entry name" value="CLAUDIN"/>
</dbReference>
<dbReference type="Gene3D" id="1.20.140.150">
    <property type="match status" value="1"/>
</dbReference>
<dbReference type="InterPro" id="IPR006187">
    <property type="entry name" value="Claudin"/>
</dbReference>
<name>A0A1A8AUH9_NOTFU</name>
<dbReference type="CTD" id="9076"/>
<proteinExistence type="inferred from homology"/>
<keyword evidence="3 8" id="KW-1003">Cell membrane</keyword>
<dbReference type="EMBL" id="JAAVVJ010000005">
    <property type="protein sequence ID" value="KAF7223201.1"/>
    <property type="molecule type" value="Genomic_DNA"/>
</dbReference>
<evidence type="ECO:0000256" key="6">
    <source>
        <dbReference type="ARBA" id="ARBA00022989"/>
    </source>
</evidence>
<comment type="similarity">
    <text evidence="1 8">Belongs to the claudin family.</text>
</comment>
<organism evidence="11">
    <name type="scientific">Nothobranchius furzeri</name>
    <name type="common">Turquoise killifish</name>
    <dbReference type="NCBI Taxonomy" id="105023"/>
    <lineage>
        <taxon>Eukaryota</taxon>
        <taxon>Metazoa</taxon>
        <taxon>Chordata</taxon>
        <taxon>Craniata</taxon>
        <taxon>Vertebrata</taxon>
        <taxon>Euteleostomi</taxon>
        <taxon>Actinopterygii</taxon>
        <taxon>Neopterygii</taxon>
        <taxon>Teleostei</taxon>
        <taxon>Neoteleostei</taxon>
        <taxon>Acanthomorphata</taxon>
        <taxon>Ovalentaria</taxon>
        <taxon>Atherinomorphae</taxon>
        <taxon>Cyprinodontiformes</taxon>
        <taxon>Nothobranchiidae</taxon>
        <taxon>Nothobranchius</taxon>
    </lineage>
</organism>
<keyword evidence="2 8" id="KW-0796">Tight junction</keyword>
<gene>
    <name evidence="11" type="primary">CLDN1</name>
    <name evidence="12" type="synonym">cldn1</name>
    <name evidence="10" type="ORF">G4P62_009460</name>
</gene>
<evidence type="ECO:0000256" key="7">
    <source>
        <dbReference type="ARBA" id="ARBA00023136"/>
    </source>
</evidence>
<dbReference type="GO" id="GO:0005198">
    <property type="term" value="F:structural molecule activity"/>
    <property type="evidence" value="ECO:0007669"/>
    <property type="project" value="InterPro"/>
</dbReference>
<reference evidence="11" key="2">
    <citation type="submission" date="2016-05" db="EMBL/GenBank/DDBJ databases">
        <authorList>
            <person name="Lavstsen T."/>
            <person name="Jespersen J.S."/>
        </authorList>
    </citation>
    <scope>NUCLEOTIDE SEQUENCE</scope>
    <source>
        <tissue evidence="11">Brain</tissue>
    </source>
</reference>